<gene>
    <name evidence="11" type="ORF">FGO68_gene8325</name>
</gene>
<evidence type="ECO:0000256" key="3">
    <source>
        <dbReference type="ARBA" id="ARBA00012665"/>
    </source>
</evidence>
<dbReference type="Proteomes" id="UP000785679">
    <property type="component" value="Unassembled WGS sequence"/>
</dbReference>
<evidence type="ECO:0000313" key="11">
    <source>
        <dbReference type="EMBL" id="TNV79078.1"/>
    </source>
</evidence>
<accession>A0A8J8NQA0</accession>
<evidence type="ECO:0000256" key="1">
    <source>
        <dbReference type="ARBA" id="ARBA00001946"/>
    </source>
</evidence>
<organism evidence="11 12">
    <name type="scientific">Halteria grandinella</name>
    <dbReference type="NCBI Taxonomy" id="5974"/>
    <lineage>
        <taxon>Eukaryota</taxon>
        <taxon>Sar</taxon>
        <taxon>Alveolata</taxon>
        <taxon>Ciliophora</taxon>
        <taxon>Intramacronucleata</taxon>
        <taxon>Spirotrichea</taxon>
        <taxon>Stichotrichia</taxon>
        <taxon>Sporadotrichida</taxon>
        <taxon>Halteriidae</taxon>
        <taxon>Halteria</taxon>
    </lineage>
</organism>
<dbReference type="EC" id="2.5.1.75" evidence="3"/>
<dbReference type="PANTHER" id="PTHR11088">
    <property type="entry name" value="TRNA DIMETHYLALLYLTRANSFERASE"/>
    <property type="match status" value="1"/>
</dbReference>
<evidence type="ECO:0000313" key="12">
    <source>
        <dbReference type="Proteomes" id="UP000785679"/>
    </source>
</evidence>
<dbReference type="GO" id="GO:0006400">
    <property type="term" value="P:tRNA modification"/>
    <property type="evidence" value="ECO:0007669"/>
    <property type="project" value="TreeGrafter"/>
</dbReference>
<proteinExistence type="inferred from homology"/>
<dbReference type="InterPro" id="IPR039657">
    <property type="entry name" value="Dimethylallyltransferase"/>
</dbReference>
<dbReference type="GO" id="GO:0005524">
    <property type="term" value="F:ATP binding"/>
    <property type="evidence" value="ECO:0007669"/>
    <property type="project" value="UniProtKB-KW"/>
</dbReference>
<dbReference type="PANTHER" id="PTHR11088:SF60">
    <property type="entry name" value="TRNA DIMETHYLALLYLTRANSFERASE"/>
    <property type="match status" value="1"/>
</dbReference>
<evidence type="ECO:0000256" key="6">
    <source>
        <dbReference type="ARBA" id="ARBA00022741"/>
    </source>
</evidence>
<evidence type="ECO:0000256" key="10">
    <source>
        <dbReference type="SAM" id="MobiDB-lite"/>
    </source>
</evidence>
<sequence length="485" mass="56589">MEPATKPKPPVVLFVLGTTAVGKSKLALDLAEALNGEIVNADSMQIYKGNEGVMTAKPTGEEKARMAHHLYDIIEMHQQDFNVNKYVKLAVAKIDEILSRGKLPVVVGGTNYYIEGLIYRKREAQFDERLFRECMEAQRGRVAQDFQEVFQAFVENIPPDTKANLDNEKFESEKMHGLLEIFDSKKAVQLHSKDRRRIINALFKKLRWLYLEGEPDEVQLRYFPIINWMRASPPILLHRVTKRIDDMLFTQGGLKEAFDVFRASHALYGETLDFQKGILQAIGYKEFYPLYKHTQDLSSIEQDADSKRILEQCKQGLIQSTMDYTKYQIKWLTKRLSPAFLKSPLLLTIDLDNPKDYESVALSKALERSKELFEIWGKSADYEIWQMLSQIAEYDKGIKSEKMQGWTKKRCEYCSQELNGEKQWQEHIQTRKHKNNVHRQWKLDNPEKVQQYNEKRKAEKSSSDHIDQHEIDQDMDLFQNGHDDQ</sequence>
<evidence type="ECO:0000256" key="9">
    <source>
        <dbReference type="ARBA" id="ARBA00049563"/>
    </source>
</evidence>
<evidence type="ECO:0000256" key="7">
    <source>
        <dbReference type="ARBA" id="ARBA00022840"/>
    </source>
</evidence>
<dbReference type="InterPro" id="IPR027417">
    <property type="entry name" value="P-loop_NTPase"/>
</dbReference>
<dbReference type="EMBL" id="RRYP01009426">
    <property type="protein sequence ID" value="TNV79078.1"/>
    <property type="molecule type" value="Genomic_DNA"/>
</dbReference>
<comment type="catalytic activity">
    <reaction evidence="9">
        <text>adenosine(37) in tRNA + dimethylallyl diphosphate = N(6)-dimethylallyladenosine(37) in tRNA + diphosphate</text>
        <dbReference type="Rhea" id="RHEA:26482"/>
        <dbReference type="Rhea" id="RHEA-COMP:10162"/>
        <dbReference type="Rhea" id="RHEA-COMP:10375"/>
        <dbReference type="ChEBI" id="CHEBI:33019"/>
        <dbReference type="ChEBI" id="CHEBI:57623"/>
        <dbReference type="ChEBI" id="CHEBI:74411"/>
        <dbReference type="ChEBI" id="CHEBI:74415"/>
        <dbReference type="EC" id="2.5.1.75"/>
    </reaction>
</comment>
<evidence type="ECO:0000256" key="8">
    <source>
        <dbReference type="ARBA" id="ARBA00022842"/>
    </source>
</evidence>
<feature type="compositionally biased region" description="Basic and acidic residues" evidence="10">
    <location>
        <begin position="446"/>
        <end position="472"/>
    </location>
</feature>
<comment type="cofactor">
    <cofactor evidence="1">
        <name>Mg(2+)</name>
        <dbReference type="ChEBI" id="CHEBI:18420"/>
    </cofactor>
</comment>
<dbReference type="Gene3D" id="3.40.50.300">
    <property type="entry name" value="P-loop containing nucleotide triphosphate hydrolases"/>
    <property type="match status" value="1"/>
</dbReference>
<comment type="similarity">
    <text evidence="2">Belongs to the IPP transferase family.</text>
</comment>
<name>A0A8J8NQA0_HALGN</name>
<comment type="caution">
    <text evidence="11">The sequence shown here is derived from an EMBL/GenBank/DDBJ whole genome shotgun (WGS) entry which is preliminary data.</text>
</comment>
<dbReference type="Gene3D" id="3.30.160.60">
    <property type="entry name" value="Classic Zinc Finger"/>
    <property type="match status" value="1"/>
</dbReference>
<dbReference type="InterPro" id="IPR036236">
    <property type="entry name" value="Znf_C2H2_sf"/>
</dbReference>
<dbReference type="HAMAP" id="MF_00185">
    <property type="entry name" value="IPP_trans"/>
    <property type="match status" value="1"/>
</dbReference>
<evidence type="ECO:0000256" key="4">
    <source>
        <dbReference type="ARBA" id="ARBA00022679"/>
    </source>
</evidence>
<dbReference type="OrthoDB" id="775260at2759"/>
<keyword evidence="4" id="KW-0808">Transferase</keyword>
<dbReference type="GO" id="GO:0052381">
    <property type="term" value="F:tRNA dimethylallyltransferase activity"/>
    <property type="evidence" value="ECO:0007669"/>
    <property type="project" value="UniProtKB-EC"/>
</dbReference>
<protein>
    <recommendedName>
        <fullName evidence="3">tRNA dimethylallyltransferase</fullName>
        <ecNumber evidence="3">2.5.1.75</ecNumber>
    </recommendedName>
</protein>
<evidence type="ECO:0000256" key="5">
    <source>
        <dbReference type="ARBA" id="ARBA00022694"/>
    </source>
</evidence>
<keyword evidence="7" id="KW-0067">ATP-binding</keyword>
<dbReference type="SUPFAM" id="SSF57667">
    <property type="entry name" value="beta-beta-alpha zinc fingers"/>
    <property type="match status" value="1"/>
</dbReference>
<evidence type="ECO:0000256" key="2">
    <source>
        <dbReference type="ARBA" id="ARBA00005842"/>
    </source>
</evidence>
<dbReference type="InterPro" id="IPR018022">
    <property type="entry name" value="IPT"/>
</dbReference>
<dbReference type="Pfam" id="PF01715">
    <property type="entry name" value="IPPT"/>
    <property type="match status" value="1"/>
</dbReference>
<reference evidence="11" key="1">
    <citation type="submission" date="2019-06" db="EMBL/GenBank/DDBJ databases">
        <authorList>
            <person name="Zheng W."/>
        </authorList>
    </citation>
    <scope>NUCLEOTIDE SEQUENCE</scope>
    <source>
        <strain evidence="11">QDHG01</strain>
    </source>
</reference>
<feature type="region of interest" description="Disordered" evidence="10">
    <location>
        <begin position="446"/>
        <end position="485"/>
    </location>
</feature>
<dbReference type="Gene3D" id="1.10.20.140">
    <property type="match status" value="1"/>
</dbReference>
<dbReference type="AlphaFoldDB" id="A0A8J8NQA0"/>
<keyword evidence="6" id="KW-0547">Nucleotide-binding</keyword>
<keyword evidence="12" id="KW-1185">Reference proteome</keyword>
<dbReference type="SUPFAM" id="SSF52540">
    <property type="entry name" value="P-loop containing nucleoside triphosphate hydrolases"/>
    <property type="match status" value="1"/>
</dbReference>
<keyword evidence="8" id="KW-0460">Magnesium</keyword>
<keyword evidence="5" id="KW-0819">tRNA processing</keyword>